<evidence type="ECO:0008006" key="3">
    <source>
        <dbReference type="Google" id="ProtNLM"/>
    </source>
</evidence>
<dbReference type="PANTHER" id="PTHR34023:SF9">
    <property type="entry name" value="RNASE H TYPE-1 DOMAIN-CONTAINING PROTEIN"/>
    <property type="match status" value="1"/>
</dbReference>
<dbReference type="AlphaFoldDB" id="B9SJU0"/>
<accession>B9SJU0</accession>
<dbReference type="Proteomes" id="UP000008311">
    <property type="component" value="Unassembled WGS sequence"/>
</dbReference>
<protein>
    <recommendedName>
        <fullName evidence="3">RNase H type-1 domain-containing protein</fullName>
    </recommendedName>
</protein>
<name>B9SJU0_RICCO</name>
<gene>
    <name evidence="1" type="ORF">RCOM_0736620</name>
</gene>
<keyword evidence="2" id="KW-1185">Reference proteome</keyword>
<sequence>MSKGDWDISFRHVHREGNSCADYLANMGFDCDFGCHIVSAPPVSLRDLIEQDIRRDLIEQDILGVPLLRICIM</sequence>
<evidence type="ECO:0000313" key="2">
    <source>
        <dbReference type="Proteomes" id="UP000008311"/>
    </source>
</evidence>
<dbReference type="EMBL" id="EQ973990">
    <property type="protein sequence ID" value="EEF36128.1"/>
    <property type="molecule type" value="Genomic_DNA"/>
</dbReference>
<proteinExistence type="predicted"/>
<dbReference type="InParanoid" id="B9SJU0"/>
<dbReference type="PANTHER" id="PTHR34023">
    <property type="entry name" value="RNASE H DOMAIN-CONTAINING PROTEIN"/>
    <property type="match status" value="1"/>
</dbReference>
<evidence type="ECO:0000313" key="1">
    <source>
        <dbReference type="EMBL" id="EEF36128.1"/>
    </source>
</evidence>
<reference evidence="2" key="1">
    <citation type="journal article" date="2010" name="Nat. Biotechnol.">
        <title>Draft genome sequence of the oilseed species Ricinus communis.</title>
        <authorList>
            <person name="Chan A.P."/>
            <person name="Crabtree J."/>
            <person name="Zhao Q."/>
            <person name="Lorenzi H."/>
            <person name="Orvis J."/>
            <person name="Puiu D."/>
            <person name="Melake-Berhan A."/>
            <person name="Jones K.M."/>
            <person name="Redman J."/>
            <person name="Chen G."/>
            <person name="Cahoon E.B."/>
            <person name="Gedil M."/>
            <person name="Stanke M."/>
            <person name="Haas B.J."/>
            <person name="Wortman J.R."/>
            <person name="Fraser-Liggett C.M."/>
            <person name="Ravel J."/>
            <person name="Rabinowicz P.D."/>
        </authorList>
    </citation>
    <scope>NUCLEOTIDE SEQUENCE [LARGE SCALE GENOMIC DNA]</scope>
    <source>
        <strain evidence="2">cv. Hale</strain>
    </source>
</reference>
<organism evidence="1 2">
    <name type="scientific">Ricinus communis</name>
    <name type="common">Castor bean</name>
    <dbReference type="NCBI Taxonomy" id="3988"/>
    <lineage>
        <taxon>Eukaryota</taxon>
        <taxon>Viridiplantae</taxon>
        <taxon>Streptophyta</taxon>
        <taxon>Embryophyta</taxon>
        <taxon>Tracheophyta</taxon>
        <taxon>Spermatophyta</taxon>
        <taxon>Magnoliopsida</taxon>
        <taxon>eudicotyledons</taxon>
        <taxon>Gunneridae</taxon>
        <taxon>Pentapetalae</taxon>
        <taxon>rosids</taxon>
        <taxon>fabids</taxon>
        <taxon>Malpighiales</taxon>
        <taxon>Euphorbiaceae</taxon>
        <taxon>Acalyphoideae</taxon>
        <taxon>Acalypheae</taxon>
        <taxon>Ricinus</taxon>
    </lineage>
</organism>